<dbReference type="VEuPathDB" id="FungiDB:FOC1_g10004397"/>
<dbReference type="AlphaFoldDB" id="A0A420N6K4"/>
<feature type="domain" description="Nucleoside phosphorylase" evidence="2">
    <location>
        <begin position="623"/>
        <end position="902"/>
    </location>
</feature>
<dbReference type="PANTHER" id="PTHR46082:SF11">
    <property type="entry name" value="AAA+ ATPASE DOMAIN-CONTAINING PROTEIN-RELATED"/>
    <property type="match status" value="1"/>
</dbReference>
<evidence type="ECO:0000313" key="4">
    <source>
        <dbReference type="EMBL" id="RKK75947.1"/>
    </source>
</evidence>
<dbReference type="Pfam" id="PF24476">
    <property type="entry name" value="DUF7580"/>
    <property type="match status" value="1"/>
</dbReference>
<dbReference type="VEuPathDB" id="FungiDB:FOZG_14469"/>
<dbReference type="VEuPathDB" id="FungiDB:FOMG_15886"/>
<dbReference type="VEuPathDB" id="FungiDB:HZS61_014745"/>
<dbReference type="Gene3D" id="3.40.50.1580">
    <property type="entry name" value="Nucleoside phosphorylase domain"/>
    <property type="match status" value="1"/>
</dbReference>
<dbReference type="VEuPathDB" id="FungiDB:HZS61_002007"/>
<feature type="region of interest" description="Disordered" evidence="1">
    <location>
        <begin position="565"/>
        <end position="604"/>
    </location>
</feature>
<dbReference type="GO" id="GO:0009116">
    <property type="term" value="P:nucleoside metabolic process"/>
    <property type="evidence" value="ECO:0007669"/>
    <property type="project" value="InterPro"/>
</dbReference>
<dbReference type="PANTHER" id="PTHR46082">
    <property type="entry name" value="ATP/GTP-BINDING PROTEIN-RELATED"/>
    <property type="match status" value="1"/>
</dbReference>
<dbReference type="InterPro" id="IPR053137">
    <property type="entry name" value="NLR-like"/>
</dbReference>
<dbReference type="VEuPathDB" id="FungiDB:FOC4_g10004917"/>
<dbReference type="InterPro" id="IPR000845">
    <property type="entry name" value="Nucleoside_phosphorylase_d"/>
</dbReference>
<dbReference type="InterPro" id="IPR056002">
    <property type="entry name" value="DUF7580"/>
</dbReference>
<reference evidence="4 5" key="1">
    <citation type="journal article" date="2018" name="Sci. Rep.">
        <title>Characterisation of pathogen-specific regions and novel effector candidates in Fusarium oxysporum f. sp. cepae.</title>
        <authorList>
            <person name="Armitage A.D."/>
            <person name="Taylor A."/>
            <person name="Sobczyk M.K."/>
            <person name="Baxter L."/>
            <person name="Greenfield B.P."/>
            <person name="Bates H.J."/>
            <person name="Wilson F."/>
            <person name="Jackson A.C."/>
            <person name="Ott S."/>
            <person name="Harrison R.J."/>
            <person name="Clarkson J.P."/>
        </authorList>
    </citation>
    <scope>NUCLEOTIDE SEQUENCE [LARGE SCALE GENOMIC DNA]</scope>
    <source>
        <strain evidence="4 5">Fo_A13</strain>
    </source>
</reference>
<evidence type="ECO:0000256" key="1">
    <source>
        <dbReference type="SAM" id="MobiDB-lite"/>
    </source>
</evidence>
<dbReference type="SUPFAM" id="SSF53167">
    <property type="entry name" value="Purine and uridine phosphorylases"/>
    <property type="match status" value="1"/>
</dbReference>
<comment type="caution">
    <text evidence="4">The sequence shown here is derived from an EMBL/GenBank/DDBJ whole genome shotgun (WGS) entry which is preliminary data.</text>
</comment>
<gene>
    <name evidence="4" type="ORF">BFJ69_g7277</name>
</gene>
<dbReference type="Proteomes" id="UP000285084">
    <property type="component" value="Unassembled WGS sequence"/>
</dbReference>
<sequence length="955" mass="106817">MAAVNPDLLRASGSEMVNSLHLTYKAAQQITETLWVNERDEELKSFCAGLMAYFNMIKRSLSILDDTSVPVVDSGLITLLLAPIELMFPASSLQVPIKDRLRELVRLGESIGCTNSDFAKLSNISLLDLTKTYELRNQLLKSLAMCEETLRDSYLEDLSRWAPGDFSPQLLIAELPYGISSAAQSMFEAMVACTDCPCKTEHDFGARLYLGTHRKPEAILRAQDEESVNFDMFLSTHYDWQEVRVHAPREKVVQVVPDPLGDRQLKRKRTEGKSLKIKRLCEVIAKIKSMTAYRLELKVLRNQLYQLHPEWCDSAIDASQSAVSLDYILRHRRGSFTERTKRILAVILTSTVFHLYNTPWLQSTWGSTDVLFFRTSSSTILFKPFINTPLPSLHLQFDEAPPKTPESDDMAVDTEPDDINLEDFFNHPCPTVITLALLLLEVYFETPFDILAQKFNVKLGTNAQPSAFTKYMDVNLVFQACRAEIPQNSQFYLAITNCLHPNVWQGEDGDQLDNLTLRTRIYREIILPLETELSQAYSSIPIEDLDKFAQGLNFGMLGQLNHSPHADSQGSVMNGQGSAFSDSQQPSPVPDLQQDLPIHGFSNRNNLSDPRLDMQAYPHSAYTVGILCALPLELRAVRALFDTEHNMPTRMRGDSNTYALGTMGQHMIVAACLPSGEYGTNAAADAASNMRRTYHELEFCLLVGIGGGAPSPETDIRLGDVVVSHPTSTSSGVIQYDRGKEYEGNTFQLTGSLQGPPRCLRTAISALRSNPDLSSNSLQPYLEDITRCIPYSSTTDYSHPGQENDHLFKAVCSTCLALGECIDAESHVQRRARRPTDQPEIHYGLIASGNRVLKDAAARDRWAKEHGILCFEMEAAGVMNTLPCLVIRGICDYADSYKNKRWQNYAAATAASYAKLLLRHTASSSIEWNTARIGYKSSLRIYTNGEEPQAKRQRA</sequence>
<dbReference type="VEuPathDB" id="FungiDB:HZS61_005769"/>
<organism evidence="4 5">
    <name type="scientific">Fusarium oxysporum</name>
    <name type="common">Fusarium vascular wilt</name>
    <dbReference type="NCBI Taxonomy" id="5507"/>
    <lineage>
        <taxon>Eukaryota</taxon>
        <taxon>Fungi</taxon>
        <taxon>Dikarya</taxon>
        <taxon>Ascomycota</taxon>
        <taxon>Pezizomycotina</taxon>
        <taxon>Sordariomycetes</taxon>
        <taxon>Hypocreomycetidae</taxon>
        <taxon>Hypocreales</taxon>
        <taxon>Nectriaceae</taxon>
        <taxon>Fusarium</taxon>
        <taxon>Fusarium oxysporum species complex</taxon>
    </lineage>
</organism>
<proteinExistence type="predicted"/>
<dbReference type="Pfam" id="PF01048">
    <property type="entry name" value="PNP_UDP_1"/>
    <property type="match status" value="1"/>
</dbReference>
<feature type="domain" description="DUF7580" evidence="3">
    <location>
        <begin position="181"/>
        <end position="535"/>
    </location>
</feature>
<dbReference type="VEuPathDB" id="FungiDB:FOIG_10005"/>
<dbReference type="EMBL" id="MRCX01000056">
    <property type="protein sequence ID" value="RKK75947.1"/>
    <property type="molecule type" value="Genomic_DNA"/>
</dbReference>
<name>A0A420N6K4_FUSOX</name>
<accession>A0A420N6K4</accession>
<feature type="compositionally biased region" description="Polar residues" evidence="1">
    <location>
        <begin position="565"/>
        <end position="586"/>
    </location>
</feature>
<evidence type="ECO:0000313" key="5">
    <source>
        <dbReference type="Proteomes" id="UP000285084"/>
    </source>
</evidence>
<dbReference type="InterPro" id="IPR035994">
    <property type="entry name" value="Nucleoside_phosphorylase_sf"/>
</dbReference>
<evidence type="ECO:0000259" key="2">
    <source>
        <dbReference type="Pfam" id="PF01048"/>
    </source>
</evidence>
<evidence type="ECO:0000259" key="3">
    <source>
        <dbReference type="Pfam" id="PF24476"/>
    </source>
</evidence>
<dbReference type="GO" id="GO:0003824">
    <property type="term" value="F:catalytic activity"/>
    <property type="evidence" value="ECO:0007669"/>
    <property type="project" value="InterPro"/>
</dbReference>
<protein>
    <submittedName>
        <fullName evidence="4">Uncharacterized protein</fullName>
    </submittedName>
</protein>
<dbReference type="VEuPathDB" id="FungiDB:FOXG_10176"/>